<keyword evidence="14" id="KW-0325">Glycoprotein</keyword>
<evidence type="ECO:0000256" key="6">
    <source>
        <dbReference type="ARBA" id="ARBA00022670"/>
    </source>
</evidence>
<keyword evidence="12" id="KW-1133">Transmembrane helix</keyword>
<keyword evidence="6" id="KW-0645">Protease</keyword>
<dbReference type="Pfam" id="PF00326">
    <property type="entry name" value="Peptidase_S9"/>
    <property type="match status" value="1"/>
</dbReference>
<proteinExistence type="inferred from homology"/>
<dbReference type="InterPro" id="IPR002469">
    <property type="entry name" value="Peptidase_S9B_N"/>
</dbReference>
<dbReference type="GO" id="GO:0012505">
    <property type="term" value="C:endomembrane system"/>
    <property type="evidence" value="ECO:0007669"/>
    <property type="project" value="UniProtKB-SubCell"/>
</dbReference>
<dbReference type="Gene3D" id="2.140.10.30">
    <property type="entry name" value="Dipeptidylpeptidase IV, N-terminal domain"/>
    <property type="match status" value="1"/>
</dbReference>
<dbReference type="EMBL" id="CAJNRD030001121">
    <property type="protein sequence ID" value="CAG5097129.1"/>
    <property type="molecule type" value="Genomic_DNA"/>
</dbReference>
<dbReference type="PANTHER" id="PTHR11731:SF200">
    <property type="entry name" value="DIPEPTIDYL PEPTIDASE 10, ISOFORM B"/>
    <property type="match status" value="1"/>
</dbReference>
<organism evidence="19 20">
    <name type="scientific">Cotesia congregata</name>
    <name type="common">Parasitoid wasp</name>
    <name type="synonym">Apanteles congregatus</name>
    <dbReference type="NCBI Taxonomy" id="51543"/>
    <lineage>
        <taxon>Eukaryota</taxon>
        <taxon>Metazoa</taxon>
        <taxon>Ecdysozoa</taxon>
        <taxon>Arthropoda</taxon>
        <taxon>Hexapoda</taxon>
        <taxon>Insecta</taxon>
        <taxon>Pterygota</taxon>
        <taxon>Neoptera</taxon>
        <taxon>Endopterygota</taxon>
        <taxon>Hymenoptera</taxon>
        <taxon>Apocrita</taxon>
        <taxon>Ichneumonoidea</taxon>
        <taxon>Braconidae</taxon>
        <taxon>Microgastrinae</taxon>
        <taxon>Cotesia</taxon>
    </lineage>
</organism>
<dbReference type="InterPro" id="IPR001375">
    <property type="entry name" value="Peptidase_S9_cat"/>
</dbReference>
<dbReference type="OrthoDB" id="16520at2759"/>
<keyword evidence="13" id="KW-0472">Membrane</keyword>
<dbReference type="SUPFAM" id="SSF82171">
    <property type="entry name" value="DPP6 N-terminal domain-like"/>
    <property type="match status" value="1"/>
</dbReference>
<dbReference type="GO" id="GO:0008239">
    <property type="term" value="F:dipeptidyl-peptidase activity"/>
    <property type="evidence" value="ECO:0007669"/>
    <property type="project" value="TreeGrafter"/>
</dbReference>
<evidence type="ECO:0000256" key="16">
    <source>
        <dbReference type="ARBA" id="ARBA00072929"/>
    </source>
</evidence>
<evidence type="ECO:0000256" key="4">
    <source>
        <dbReference type="ARBA" id="ARBA00022438"/>
    </source>
</evidence>
<protein>
    <recommendedName>
        <fullName evidence="16">Venom dipeptidyl peptidase 4</fullName>
    </recommendedName>
</protein>
<evidence type="ECO:0000313" key="19">
    <source>
        <dbReference type="EMBL" id="CAG5097129.1"/>
    </source>
</evidence>
<comment type="similarity">
    <text evidence="3">Belongs to the peptidase S9B family. DPPIV subfamily.</text>
</comment>
<feature type="domain" description="Peptidase S9 prolyl oligopeptidase catalytic" evidence="17">
    <location>
        <begin position="452"/>
        <end position="625"/>
    </location>
</feature>
<keyword evidence="20" id="KW-1185">Reference proteome</keyword>
<feature type="domain" description="Dipeptidylpeptidase IV N-terminal" evidence="18">
    <location>
        <begin position="2"/>
        <end position="366"/>
    </location>
</feature>
<evidence type="ECO:0000256" key="8">
    <source>
        <dbReference type="ARBA" id="ARBA00022729"/>
    </source>
</evidence>
<dbReference type="GO" id="GO:0005576">
    <property type="term" value="C:extracellular region"/>
    <property type="evidence" value="ECO:0007669"/>
    <property type="project" value="UniProtKB-SubCell"/>
</dbReference>
<dbReference type="PANTHER" id="PTHR11731">
    <property type="entry name" value="PROTEASE FAMILY S9B,C DIPEPTIDYL-PEPTIDASE IV-RELATED"/>
    <property type="match status" value="1"/>
</dbReference>
<dbReference type="GO" id="GO:0005886">
    <property type="term" value="C:plasma membrane"/>
    <property type="evidence" value="ECO:0007669"/>
    <property type="project" value="TreeGrafter"/>
</dbReference>
<evidence type="ECO:0000256" key="10">
    <source>
        <dbReference type="ARBA" id="ARBA00022825"/>
    </source>
</evidence>
<dbReference type="GO" id="GO:0008236">
    <property type="term" value="F:serine-type peptidase activity"/>
    <property type="evidence" value="ECO:0007669"/>
    <property type="project" value="UniProtKB-KW"/>
</dbReference>
<evidence type="ECO:0000256" key="15">
    <source>
        <dbReference type="ARBA" id="ARBA00037847"/>
    </source>
</evidence>
<keyword evidence="9" id="KW-0378">Hydrolase</keyword>
<dbReference type="GO" id="GO:0004177">
    <property type="term" value="F:aminopeptidase activity"/>
    <property type="evidence" value="ECO:0007669"/>
    <property type="project" value="UniProtKB-KW"/>
</dbReference>
<dbReference type="AlphaFoldDB" id="A0A8J2HFP8"/>
<evidence type="ECO:0000256" key="5">
    <source>
        <dbReference type="ARBA" id="ARBA00022525"/>
    </source>
</evidence>
<keyword evidence="11" id="KW-0735">Signal-anchor</keyword>
<name>A0A8J2HFP8_COTCN</name>
<feature type="non-terminal residue" evidence="19">
    <location>
        <position position="635"/>
    </location>
</feature>
<keyword evidence="8" id="KW-0732">Signal</keyword>
<dbReference type="InterPro" id="IPR029058">
    <property type="entry name" value="AB_hydrolase_fold"/>
</dbReference>
<evidence type="ECO:0000256" key="11">
    <source>
        <dbReference type="ARBA" id="ARBA00022968"/>
    </source>
</evidence>
<comment type="caution">
    <text evidence="19">The sequence shown here is derived from an EMBL/GenBank/DDBJ whole genome shotgun (WGS) entry which is preliminary data.</text>
</comment>
<evidence type="ECO:0000313" key="20">
    <source>
        <dbReference type="Proteomes" id="UP000786811"/>
    </source>
</evidence>
<sequence length="635" mass="72095">FFRYTFLAQYRIVNLKTLEDTLLTKGNSTSLQLATWAPTGNALVFVHLNNIYYRPHADKQKDYQITFDGVFRSVFNGIPDWVYEEEVFNSNKALWFSPSGSKMVFAHFDDTQTPIMNITYYGYPGSLSFQYTSTIPIHYPKPGITNPQVKLFYVDLGKVVETNGEIKLTEIESPPQLANSMKILAAVAFPTETLVSATWMNRIQNRAYFHLYDVENLLYNTAHSVEEKHGWVSQFDPPLFSHSASEFLLIESRKQKDNEFWMHLLMVTNATTSPAVRELTFGSFTVTSIVGWDQDNSLVYYMATVPNDTSQRHFYRLSTLEQEFKPECLSCDVKSQIDGSPCLYNDVKLSPDKTRYILTCAGPSVPDISIYNSVNLTRLMTWEDNKLLGNSVAEKSLPLVKRLTVPTQDGFKAQVRLLIPPGADLTGATKYPLLIFVYGGPNTVQISERFNLDWGTYLSTNKNIIYGAIDGRGSGLKSTRNSFSVYRNLGTVEVYDQINVTRHLQENFPFIDKSKTGIWGWSYGGYAAGMSLAMDHDSVFKCGISVAPVTDWTLYDSIYTERFMGLPIPSDNFDGYEQAQLLNKADKIKSNSYYLIHGTLDDNVHYQQSLLLAKVLEQKDILFRQQNVITTCLCK</sequence>
<evidence type="ECO:0000259" key="17">
    <source>
        <dbReference type="Pfam" id="PF00326"/>
    </source>
</evidence>
<gene>
    <name evidence="19" type="ORF">HICCMSTLAB_LOCUS8556</name>
</gene>
<dbReference type="Pfam" id="PF00930">
    <property type="entry name" value="DPPIV_N"/>
    <property type="match status" value="1"/>
</dbReference>
<dbReference type="FunFam" id="3.40.50.1820:FF:000003">
    <property type="entry name" value="Dipeptidyl peptidase 4"/>
    <property type="match status" value="1"/>
</dbReference>
<comment type="subcellular location">
    <subcellularLocation>
        <location evidence="15">Endomembrane system</location>
        <topology evidence="15">Single-pass membrane protein</topology>
    </subcellularLocation>
    <subcellularLocation>
        <location evidence="1">Membrane</location>
        <topology evidence="1">Single-pass type II membrane protein</topology>
    </subcellularLocation>
    <subcellularLocation>
        <location evidence="2">Secreted</location>
    </subcellularLocation>
</comment>
<keyword evidence="5" id="KW-0964">Secreted</keyword>
<keyword evidence="10" id="KW-0720">Serine protease</keyword>
<evidence type="ECO:0000256" key="1">
    <source>
        <dbReference type="ARBA" id="ARBA00004606"/>
    </source>
</evidence>
<dbReference type="GO" id="GO:0006508">
    <property type="term" value="P:proteolysis"/>
    <property type="evidence" value="ECO:0007669"/>
    <property type="project" value="UniProtKB-KW"/>
</dbReference>
<evidence type="ECO:0000256" key="2">
    <source>
        <dbReference type="ARBA" id="ARBA00004613"/>
    </source>
</evidence>
<evidence type="ECO:0000256" key="12">
    <source>
        <dbReference type="ARBA" id="ARBA00022989"/>
    </source>
</evidence>
<dbReference type="Proteomes" id="UP000786811">
    <property type="component" value="Unassembled WGS sequence"/>
</dbReference>
<evidence type="ECO:0000256" key="14">
    <source>
        <dbReference type="ARBA" id="ARBA00023180"/>
    </source>
</evidence>
<evidence type="ECO:0000256" key="7">
    <source>
        <dbReference type="ARBA" id="ARBA00022692"/>
    </source>
</evidence>
<dbReference type="SUPFAM" id="SSF53474">
    <property type="entry name" value="alpha/beta-Hydrolases"/>
    <property type="match status" value="1"/>
</dbReference>
<evidence type="ECO:0000256" key="9">
    <source>
        <dbReference type="ARBA" id="ARBA00022801"/>
    </source>
</evidence>
<evidence type="ECO:0000256" key="13">
    <source>
        <dbReference type="ARBA" id="ARBA00023136"/>
    </source>
</evidence>
<evidence type="ECO:0000256" key="3">
    <source>
        <dbReference type="ARBA" id="ARBA00010036"/>
    </source>
</evidence>
<keyword evidence="4" id="KW-0031">Aminopeptidase</keyword>
<dbReference type="Gene3D" id="3.40.50.1820">
    <property type="entry name" value="alpha/beta hydrolase"/>
    <property type="match status" value="1"/>
</dbReference>
<dbReference type="InterPro" id="IPR050278">
    <property type="entry name" value="Serine_Prot_S9B/DPPIV"/>
</dbReference>
<reference evidence="19" key="1">
    <citation type="submission" date="2021-04" db="EMBL/GenBank/DDBJ databases">
        <authorList>
            <person name="Chebbi M.A.C M."/>
        </authorList>
    </citation>
    <scope>NUCLEOTIDE SEQUENCE</scope>
</reference>
<keyword evidence="7" id="KW-0812">Transmembrane</keyword>
<evidence type="ECO:0000259" key="18">
    <source>
        <dbReference type="Pfam" id="PF00930"/>
    </source>
</evidence>
<accession>A0A8J2HFP8</accession>